<evidence type="ECO:0000313" key="1">
    <source>
        <dbReference type="EMBL" id="CAH2217456.1"/>
    </source>
</evidence>
<protein>
    <submittedName>
        <fullName evidence="1">Jg3519 protein</fullName>
    </submittedName>
</protein>
<evidence type="ECO:0000313" key="2">
    <source>
        <dbReference type="Proteomes" id="UP000838756"/>
    </source>
</evidence>
<dbReference type="Proteomes" id="UP000838756">
    <property type="component" value="Unassembled WGS sequence"/>
</dbReference>
<accession>A0A8S4QTD3</accession>
<organism evidence="1 2">
    <name type="scientific">Pararge aegeria aegeria</name>
    <dbReference type="NCBI Taxonomy" id="348720"/>
    <lineage>
        <taxon>Eukaryota</taxon>
        <taxon>Metazoa</taxon>
        <taxon>Ecdysozoa</taxon>
        <taxon>Arthropoda</taxon>
        <taxon>Hexapoda</taxon>
        <taxon>Insecta</taxon>
        <taxon>Pterygota</taxon>
        <taxon>Neoptera</taxon>
        <taxon>Endopterygota</taxon>
        <taxon>Lepidoptera</taxon>
        <taxon>Glossata</taxon>
        <taxon>Ditrysia</taxon>
        <taxon>Papilionoidea</taxon>
        <taxon>Nymphalidae</taxon>
        <taxon>Satyrinae</taxon>
        <taxon>Satyrini</taxon>
        <taxon>Parargina</taxon>
        <taxon>Pararge</taxon>
    </lineage>
</organism>
<sequence length="99" mass="11091">MLSKLDTKTGSMSAQDLCRRTRDPRFLMSSGRGVLFKVTVARTYRATVTFILYEGRCLTEDSLRVDVSLSRMSRRSMAFLVTFTLALPPGEAVITLQHG</sequence>
<reference evidence="1" key="1">
    <citation type="submission" date="2022-03" db="EMBL/GenBank/DDBJ databases">
        <authorList>
            <person name="Lindestad O."/>
        </authorList>
    </citation>
    <scope>NUCLEOTIDE SEQUENCE</scope>
</reference>
<keyword evidence="2" id="KW-1185">Reference proteome</keyword>
<name>A0A8S4QTD3_9NEOP</name>
<dbReference type="AlphaFoldDB" id="A0A8S4QTD3"/>
<proteinExistence type="predicted"/>
<comment type="caution">
    <text evidence="1">The sequence shown here is derived from an EMBL/GenBank/DDBJ whole genome shotgun (WGS) entry which is preliminary data.</text>
</comment>
<dbReference type="EMBL" id="CAKXAJ010018104">
    <property type="protein sequence ID" value="CAH2217456.1"/>
    <property type="molecule type" value="Genomic_DNA"/>
</dbReference>
<gene>
    <name evidence="1" type="primary">jg3519</name>
    <name evidence="1" type="ORF">PAEG_LOCUS5346</name>
</gene>